<comment type="similarity">
    <text evidence="1">Belongs to the actin family.</text>
</comment>
<sequence length="372" mass="41719">MSSTAAADFIIDFGSFTTKYGLPLDEIPFEFHTIVGQYEMQGFSGMSKISCGTKVLQEKSIGNFRLKTLSPMVSRGTFNGDSTLNMETLFNQTFRSLYTLEDAKYSEQSLKEKRLNVTLAAVQSSQSVRNLTQLIFEKYGIQSLQYFTPTENISSVTKPTTLDSAEHYILEMGHGLTQLAKLNSNGAPICHIPLGGMDITKYIKDHLVNGVEESILKLTELKEQNCQCTLPSSSNSLPEQENVYSQAPEVLFSSNQQFVSKILNYISTQHQENLDNNIVIHLSGGTSLLKGLKERLAFELQQHSDKATYKFASHIQVEYNKMGKDSSFFGACKRVKESDAHSSQQSCSLSEFREKGMDRVLAENYKHLFSHQ</sequence>
<evidence type="ECO:0000256" key="1">
    <source>
        <dbReference type="RuleBase" id="RU000487"/>
    </source>
</evidence>
<dbReference type="GeneID" id="68103851"/>
<dbReference type="SUPFAM" id="SSF53067">
    <property type="entry name" value="Actin-like ATPase domain"/>
    <property type="match status" value="2"/>
</dbReference>
<organism evidence="2 3">
    <name type="scientific">Naegleria lovaniensis</name>
    <name type="common">Amoeba</name>
    <dbReference type="NCBI Taxonomy" id="51637"/>
    <lineage>
        <taxon>Eukaryota</taxon>
        <taxon>Discoba</taxon>
        <taxon>Heterolobosea</taxon>
        <taxon>Tetramitia</taxon>
        <taxon>Eutetramitia</taxon>
        <taxon>Vahlkampfiidae</taxon>
        <taxon>Naegleria</taxon>
    </lineage>
</organism>
<dbReference type="AlphaFoldDB" id="A0AA88H425"/>
<dbReference type="EMBL" id="PYSW02000004">
    <property type="protein sequence ID" value="KAG2392672.1"/>
    <property type="molecule type" value="Genomic_DNA"/>
</dbReference>
<dbReference type="Proteomes" id="UP000816034">
    <property type="component" value="Unassembled WGS sequence"/>
</dbReference>
<evidence type="ECO:0008006" key="4">
    <source>
        <dbReference type="Google" id="ProtNLM"/>
    </source>
</evidence>
<dbReference type="InterPro" id="IPR043129">
    <property type="entry name" value="ATPase_NBD"/>
</dbReference>
<dbReference type="RefSeq" id="XP_044554566.1">
    <property type="nucleotide sequence ID" value="XM_044687047.1"/>
</dbReference>
<accession>A0AA88H425</accession>
<dbReference type="Pfam" id="PF00022">
    <property type="entry name" value="Actin"/>
    <property type="match status" value="2"/>
</dbReference>
<dbReference type="PANTHER" id="PTHR11937">
    <property type="entry name" value="ACTIN"/>
    <property type="match status" value="1"/>
</dbReference>
<gene>
    <name evidence="2" type="ORF">C9374_011397</name>
</gene>
<comment type="caution">
    <text evidence="2">The sequence shown here is derived from an EMBL/GenBank/DDBJ whole genome shotgun (WGS) entry which is preliminary data.</text>
</comment>
<dbReference type="InterPro" id="IPR004000">
    <property type="entry name" value="Actin"/>
</dbReference>
<name>A0AA88H425_NAELO</name>
<keyword evidence="3" id="KW-1185">Reference proteome</keyword>
<dbReference type="SMART" id="SM00268">
    <property type="entry name" value="ACTIN"/>
    <property type="match status" value="1"/>
</dbReference>
<dbReference type="Gene3D" id="3.90.640.10">
    <property type="entry name" value="Actin, Chain A, domain 4"/>
    <property type="match status" value="1"/>
</dbReference>
<evidence type="ECO:0000313" key="3">
    <source>
        <dbReference type="Proteomes" id="UP000816034"/>
    </source>
</evidence>
<reference evidence="2 3" key="1">
    <citation type="journal article" date="2018" name="BMC Genomics">
        <title>The genome of Naegleria lovaniensis, the basis for a comparative approach to unravel pathogenicity factors of the human pathogenic amoeba N. fowleri.</title>
        <authorList>
            <person name="Liechti N."/>
            <person name="Schurch N."/>
            <person name="Bruggmann R."/>
            <person name="Wittwer M."/>
        </authorList>
    </citation>
    <scope>NUCLEOTIDE SEQUENCE [LARGE SCALE GENOMIC DNA]</scope>
    <source>
        <strain evidence="2 3">ATCC 30569</strain>
    </source>
</reference>
<evidence type="ECO:0000313" key="2">
    <source>
        <dbReference type="EMBL" id="KAG2392672.1"/>
    </source>
</evidence>
<protein>
    <recommendedName>
        <fullName evidence="4">Actin</fullName>
    </recommendedName>
</protein>
<proteinExistence type="inferred from homology"/>
<dbReference type="Gene3D" id="3.30.420.40">
    <property type="match status" value="2"/>
</dbReference>